<feature type="chain" id="PRO_5047403946" description="Right handed beta helix domain-containing protein" evidence="3">
    <location>
        <begin position="17"/>
        <end position="623"/>
    </location>
</feature>
<feature type="compositionally biased region" description="Acidic residues" evidence="1">
    <location>
        <begin position="520"/>
        <end position="530"/>
    </location>
</feature>
<feature type="compositionally biased region" description="Low complexity" evidence="1">
    <location>
        <begin position="548"/>
        <end position="557"/>
    </location>
</feature>
<sequence length="623" mass="71492">MNFTLFSLSLANFSLTSPLFSPSFLSNSPMMMHSFSNLHVTNFYQSFFYMKPLLSSSFQRQKTSLLFSNSHFSKFLHSTISISANSYETPNKANLLSSSEDEIKPRIFNREKIENTIYSNEDILLKAINCFFIECTEPMSGGGIDMICEESSLYVIKCCFVNCYAQIEGGAISYFGNVFNVTDTCFDGCYTMDSGMAMEIYVKGTKEKIYMNGLSITNCADKASFVPKREEKSDDSKGRFDDGVGQFGVYLSNVIEMTRGKQKLIAVNSTNNIVHLTGGFCLSEESRSFSLSYSTIVDNIADALFSLYDILLNKGNMSSCNILNNTGSLSLNLFDLDNSSMNAFDCTFLQNNMSFVASNGNLHFENCAYDFNGKNPPLENAEFTESGSIFNKLKNWRSVKTKIFDQAQISNNDKIFSRCRKNKPRYSRNNNALRNNRFRDPDFYDNDNIFDLKDKKDEENNQNNKGEEIDINNFKDKHDIFNGNKKEDKEDNKDNKVNNDIFNNLKNNNNNSKNNNKNNDEDDDEEEENDKNDKNDKNKNKNNKNEFDNFNNKINIADNEEEEEEDNKKQNTNEINNTPNRSWFLLITLIFMILIGGIFAFVYVFYIKDKERDINQLQDVEML</sequence>
<dbReference type="Proteomes" id="UP001470230">
    <property type="component" value="Unassembled WGS sequence"/>
</dbReference>
<feature type="compositionally biased region" description="Basic and acidic residues" evidence="1">
    <location>
        <begin position="531"/>
        <end position="547"/>
    </location>
</feature>
<feature type="signal peptide" evidence="3">
    <location>
        <begin position="1"/>
        <end position="16"/>
    </location>
</feature>
<keyword evidence="5" id="KW-1185">Reference proteome</keyword>
<evidence type="ECO:0000256" key="1">
    <source>
        <dbReference type="SAM" id="MobiDB-lite"/>
    </source>
</evidence>
<keyword evidence="3" id="KW-0732">Signal</keyword>
<protein>
    <recommendedName>
        <fullName evidence="6">Right handed beta helix domain-containing protein</fullName>
    </recommendedName>
</protein>
<dbReference type="EMBL" id="JAPFFF010000002">
    <property type="protein sequence ID" value="KAK8897050.1"/>
    <property type="molecule type" value="Genomic_DNA"/>
</dbReference>
<evidence type="ECO:0008006" key="6">
    <source>
        <dbReference type="Google" id="ProtNLM"/>
    </source>
</evidence>
<comment type="caution">
    <text evidence="4">The sequence shown here is derived from an EMBL/GenBank/DDBJ whole genome shotgun (WGS) entry which is preliminary data.</text>
</comment>
<evidence type="ECO:0000313" key="5">
    <source>
        <dbReference type="Proteomes" id="UP001470230"/>
    </source>
</evidence>
<evidence type="ECO:0000313" key="4">
    <source>
        <dbReference type="EMBL" id="KAK8897050.1"/>
    </source>
</evidence>
<gene>
    <name evidence="4" type="ORF">M9Y10_014984</name>
</gene>
<feature type="transmembrane region" description="Helical" evidence="2">
    <location>
        <begin position="583"/>
        <end position="606"/>
    </location>
</feature>
<evidence type="ECO:0000256" key="2">
    <source>
        <dbReference type="SAM" id="Phobius"/>
    </source>
</evidence>
<accession>A0ABR2L474</accession>
<name>A0ABR2L474_9EUKA</name>
<feature type="compositionally biased region" description="Basic and acidic residues" evidence="1">
    <location>
        <begin position="453"/>
        <end position="497"/>
    </location>
</feature>
<keyword evidence="2" id="KW-1133">Transmembrane helix</keyword>
<keyword evidence="2" id="KW-0812">Transmembrane</keyword>
<proteinExistence type="predicted"/>
<feature type="region of interest" description="Disordered" evidence="1">
    <location>
        <begin position="453"/>
        <end position="577"/>
    </location>
</feature>
<reference evidence="4 5" key="1">
    <citation type="submission" date="2024-04" db="EMBL/GenBank/DDBJ databases">
        <title>Tritrichomonas musculus Genome.</title>
        <authorList>
            <person name="Alves-Ferreira E."/>
            <person name="Grigg M."/>
            <person name="Lorenzi H."/>
            <person name="Galac M."/>
        </authorList>
    </citation>
    <scope>NUCLEOTIDE SEQUENCE [LARGE SCALE GENOMIC DNA]</scope>
    <source>
        <strain evidence="4 5">EAF2021</strain>
    </source>
</reference>
<evidence type="ECO:0000256" key="3">
    <source>
        <dbReference type="SAM" id="SignalP"/>
    </source>
</evidence>
<organism evidence="4 5">
    <name type="scientific">Tritrichomonas musculus</name>
    <dbReference type="NCBI Taxonomy" id="1915356"/>
    <lineage>
        <taxon>Eukaryota</taxon>
        <taxon>Metamonada</taxon>
        <taxon>Parabasalia</taxon>
        <taxon>Tritrichomonadida</taxon>
        <taxon>Tritrichomonadidae</taxon>
        <taxon>Tritrichomonas</taxon>
    </lineage>
</organism>
<feature type="compositionally biased region" description="Low complexity" evidence="1">
    <location>
        <begin position="498"/>
        <end position="517"/>
    </location>
</feature>
<keyword evidence="2" id="KW-0472">Membrane</keyword>